<sequence length="220" mass="25201">MIRTGYHKWGYAIYRCAYGDDDLWNNYLAQLKKNTLNDLVRAGRAEILEKYLQWNVIEDRDSLDNASKADVRSHFAGWVSEHIANQPCESVKNPLPAGSITRFRYCLYVDQKCLDTLEQFQNSEGDVMGQITPYSRPPMVIVLVDCRWTPSHKDVPKKKRGFPLVEGTDKRYVGWIYARALGLTSMYDLLSQENLESEDLDIYARPPKTSPGGEGLTMPK</sequence>
<dbReference type="AlphaFoldDB" id="A0A8H6KWX5"/>
<dbReference type="EMBL" id="WIGO01000015">
    <property type="protein sequence ID" value="KAF6839065.1"/>
    <property type="molecule type" value="Genomic_DNA"/>
</dbReference>
<comment type="caution">
    <text evidence="1">The sequence shown here is derived from an EMBL/GenBank/DDBJ whole genome shotgun (WGS) entry which is preliminary data.</text>
</comment>
<organism evidence="1 2">
    <name type="scientific">Colletotrichum plurivorum</name>
    <dbReference type="NCBI Taxonomy" id="2175906"/>
    <lineage>
        <taxon>Eukaryota</taxon>
        <taxon>Fungi</taxon>
        <taxon>Dikarya</taxon>
        <taxon>Ascomycota</taxon>
        <taxon>Pezizomycotina</taxon>
        <taxon>Sordariomycetes</taxon>
        <taxon>Hypocreomycetidae</taxon>
        <taxon>Glomerellales</taxon>
        <taxon>Glomerellaceae</taxon>
        <taxon>Colletotrichum</taxon>
        <taxon>Colletotrichum orchidearum species complex</taxon>
    </lineage>
</organism>
<dbReference type="Proteomes" id="UP000654918">
    <property type="component" value="Unassembled WGS sequence"/>
</dbReference>
<evidence type="ECO:0000313" key="1">
    <source>
        <dbReference type="EMBL" id="KAF6839065.1"/>
    </source>
</evidence>
<gene>
    <name evidence="1" type="ORF">CPLU01_02079</name>
</gene>
<accession>A0A8H6KWX5</accession>
<reference evidence="1" key="1">
    <citation type="journal article" date="2020" name="Phytopathology">
        <title>Genome Sequence Resources of Colletotrichum truncatum, C. plurivorum, C. musicola, and C. sojae: Four Species Pathogenic to Soybean (Glycine max).</title>
        <authorList>
            <person name="Rogerio F."/>
            <person name="Boufleur T.R."/>
            <person name="Ciampi-Guillardi M."/>
            <person name="Sukno S.A."/>
            <person name="Thon M.R."/>
            <person name="Massola Junior N.S."/>
            <person name="Baroncelli R."/>
        </authorList>
    </citation>
    <scope>NUCLEOTIDE SEQUENCE</scope>
    <source>
        <strain evidence="1">LFN00145</strain>
    </source>
</reference>
<keyword evidence="2" id="KW-1185">Reference proteome</keyword>
<proteinExistence type="predicted"/>
<name>A0A8H6KWX5_9PEZI</name>
<evidence type="ECO:0000313" key="2">
    <source>
        <dbReference type="Proteomes" id="UP000654918"/>
    </source>
</evidence>
<protein>
    <submittedName>
        <fullName evidence="1">Uncharacterized protein</fullName>
    </submittedName>
</protein>